<organism evidence="1 2">
    <name type="scientific">Trichinella nelsoni</name>
    <dbReference type="NCBI Taxonomy" id="6336"/>
    <lineage>
        <taxon>Eukaryota</taxon>
        <taxon>Metazoa</taxon>
        <taxon>Ecdysozoa</taxon>
        <taxon>Nematoda</taxon>
        <taxon>Enoplea</taxon>
        <taxon>Dorylaimia</taxon>
        <taxon>Trichinellida</taxon>
        <taxon>Trichinellidae</taxon>
        <taxon>Trichinella</taxon>
    </lineage>
</organism>
<dbReference type="AlphaFoldDB" id="A0A0V0SHD9"/>
<comment type="caution">
    <text evidence="1">The sequence shown here is derived from an EMBL/GenBank/DDBJ whole genome shotgun (WGS) entry which is preliminary data.</text>
</comment>
<sequence length="74" mass="9028">MKFAIFETPWKPKMYFMGRNRSEIIRVIQQRHPRRCRLCSFRDIRLKGSFPGENVIHLNTTFFVFYVIHLAMLH</sequence>
<keyword evidence="2" id="KW-1185">Reference proteome</keyword>
<protein>
    <submittedName>
        <fullName evidence="1">Uncharacterized protein</fullName>
    </submittedName>
</protein>
<evidence type="ECO:0000313" key="1">
    <source>
        <dbReference type="EMBL" id="KRX26207.1"/>
    </source>
</evidence>
<dbReference type="OrthoDB" id="10477270at2759"/>
<gene>
    <name evidence="1" type="ORF">T07_2735</name>
</gene>
<evidence type="ECO:0000313" key="2">
    <source>
        <dbReference type="Proteomes" id="UP000054630"/>
    </source>
</evidence>
<name>A0A0V0SHD9_9BILA</name>
<reference evidence="1 2" key="1">
    <citation type="submission" date="2015-01" db="EMBL/GenBank/DDBJ databases">
        <title>Evolution of Trichinella species and genotypes.</title>
        <authorList>
            <person name="Korhonen P.K."/>
            <person name="Edoardo P."/>
            <person name="Giuseppe L.R."/>
            <person name="Gasser R.B."/>
        </authorList>
    </citation>
    <scope>NUCLEOTIDE SEQUENCE [LARGE SCALE GENOMIC DNA]</scope>
    <source>
        <strain evidence="1">ISS37</strain>
    </source>
</reference>
<dbReference type="EMBL" id="JYDL01000008">
    <property type="protein sequence ID" value="KRX26207.1"/>
    <property type="molecule type" value="Genomic_DNA"/>
</dbReference>
<accession>A0A0V0SHD9</accession>
<dbReference type="Proteomes" id="UP000054630">
    <property type="component" value="Unassembled WGS sequence"/>
</dbReference>
<proteinExistence type="predicted"/>